<dbReference type="PANTHER" id="PTHR43240:SF20">
    <property type="entry name" value="MEDIUM_LONG-CHAIN ACYL-COA THIOESTERASE YIGI"/>
    <property type="match status" value="1"/>
</dbReference>
<dbReference type="KEGG" id="mhw:ACT01_00290"/>
<gene>
    <name evidence="9" type="ORF">ACGTZG_10330</name>
    <name evidence="10" type="ORF">HF872_05600</name>
</gene>
<keyword evidence="1 9" id="KW-0378">Hydrolase</keyword>
<sequence>MDKARIAKMERELQCNPYDRFMQFHVLKADEDDTELVFHNVGTKWGNPNGTLYGGVLYSMADSAMETACAVAGKAVLTLDLAMNYLRPALADTVICAKTHILHNGRTTMVVVCDFYDDSDRYLAHGKGTYFVTGAYQYQSDKGETADEG</sequence>
<evidence type="ECO:0000313" key="12">
    <source>
        <dbReference type="Proteomes" id="UP001605989"/>
    </source>
</evidence>
<dbReference type="Gene3D" id="3.10.129.10">
    <property type="entry name" value="Hotdog Thioesterase"/>
    <property type="match status" value="1"/>
</dbReference>
<name>A0A848BXU5_9FIRM</name>
<comment type="similarity">
    <text evidence="4">Belongs to the YigI thioesterase family.</text>
</comment>
<evidence type="ECO:0000256" key="2">
    <source>
        <dbReference type="ARBA" id="ARBA00035880"/>
    </source>
</evidence>
<evidence type="ECO:0000313" key="11">
    <source>
        <dbReference type="Proteomes" id="UP000591071"/>
    </source>
</evidence>
<dbReference type="EC" id="3.1.2.20" evidence="5"/>
<dbReference type="GO" id="GO:0047617">
    <property type="term" value="F:fatty acyl-CoA hydrolase activity"/>
    <property type="evidence" value="ECO:0007669"/>
    <property type="project" value="UniProtKB-EC"/>
</dbReference>
<dbReference type="AlphaFoldDB" id="A0A848BXU5"/>
<keyword evidence="12" id="KW-1185">Reference proteome</keyword>
<comment type="caution">
    <text evidence="10">The sequence shown here is derived from an EMBL/GenBank/DDBJ whole genome shotgun (WGS) entry which is preliminary data.</text>
</comment>
<reference evidence="9 12" key="2">
    <citation type="submission" date="2024-10" db="EMBL/GenBank/DDBJ databases">
        <authorList>
            <person name="Sang B.-I."/>
            <person name="Prabhaharan D."/>
        </authorList>
    </citation>
    <scope>NUCLEOTIDE SEQUENCE [LARGE SCALE GENOMIC DNA]</scope>
    <source>
        <strain evidence="9 12">MH</strain>
    </source>
</reference>
<dbReference type="Proteomes" id="UP000591071">
    <property type="component" value="Unassembled WGS sequence"/>
</dbReference>
<dbReference type="OrthoDB" id="328435at2"/>
<dbReference type="SUPFAM" id="SSF54637">
    <property type="entry name" value="Thioesterase/thiol ester dehydrase-isomerase"/>
    <property type="match status" value="1"/>
</dbReference>
<organism evidence="10 11">
    <name type="scientific">Megasphaera hexanoica</name>
    <dbReference type="NCBI Taxonomy" id="1675036"/>
    <lineage>
        <taxon>Bacteria</taxon>
        <taxon>Bacillati</taxon>
        <taxon>Bacillota</taxon>
        <taxon>Negativicutes</taxon>
        <taxon>Veillonellales</taxon>
        <taxon>Veillonellaceae</taxon>
        <taxon>Megasphaera</taxon>
    </lineage>
</organism>
<evidence type="ECO:0000256" key="6">
    <source>
        <dbReference type="ARBA" id="ARBA00040062"/>
    </source>
</evidence>
<dbReference type="EMBL" id="JABAFG010000007">
    <property type="protein sequence ID" value="NME28096.1"/>
    <property type="molecule type" value="Genomic_DNA"/>
</dbReference>
<feature type="domain" description="Thioesterase" evidence="8">
    <location>
        <begin position="49"/>
        <end position="122"/>
    </location>
</feature>
<protein>
    <recommendedName>
        <fullName evidence="6">Medium/long-chain acyl-CoA thioesterase YigI</fullName>
        <ecNumber evidence="5">3.1.2.20</ecNumber>
    </recommendedName>
</protein>
<dbReference type="CDD" id="cd03443">
    <property type="entry name" value="PaaI_thioesterase"/>
    <property type="match status" value="1"/>
</dbReference>
<evidence type="ECO:0000256" key="7">
    <source>
        <dbReference type="ARBA" id="ARBA00048062"/>
    </source>
</evidence>
<dbReference type="NCBIfam" id="TIGR00369">
    <property type="entry name" value="unchar_dom_1"/>
    <property type="match status" value="1"/>
</dbReference>
<dbReference type="InterPro" id="IPR029069">
    <property type="entry name" value="HotDog_dom_sf"/>
</dbReference>
<evidence type="ECO:0000256" key="3">
    <source>
        <dbReference type="ARBA" id="ARBA00036002"/>
    </source>
</evidence>
<evidence type="ECO:0000259" key="8">
    <source>
        <dbReference type="Pfam" id="PF03061"/>
    </source>
</evidence>
<comment type="catalytic activity">
    <reaction evidence="3">
        <text>a long-chain fatty acyl-CoA + H2O = a long-chain fatty acid + CoA + H(+)</text>
        <dbReference type="Rhea" id="RHEA:67680"/>
        <dbReference type="ChEBI" id="CHEBI:15377"/>
        <dbReference type="ChEBI" id="CHEBI:15378"/>
        <dbReference type="ChEBI" id="CHEBI:57287"/>
        <dbReference type="ChEBI" id="CHEBI:57560"/>
        <dbReference type="ChEBI" id="CHEBI:83139"/>
    </reaction>
</comment>
<evidence type="ECO:0000313" key="10">
    <source>
        <dbReference type="EMBL" id="NME28096.1"/>
    </source>
</evidence>
<dbReference type="InterPro" id="IPR006683">
    <property type="entry name" value="Thioestr_dom"/>
</dbReference>
<dbReference type="EMBL" id="JBIEKR010000008">
    <property type="protein sequence ID" value="MFG6273587.1"/>
    <property type="molecule type" value="Genomic_DNA"/>
</dbReference>
<evidence type="ECO:0000313" key="9">
    <source>
        <dbReference type="EMBL" id="MFG6273587.1"/>
    </source>
</evidence>
<comment type="catalytic activity">
    <reaction evidence="2">
        <text>a fatty acyl-CoA + H2O = a fatty acid + CoA + H(+)</text>
        <dbReference type="Rhea" id="RHEA:16781"/>
        <dbReference type="ChEBI" id="CHEBI:15377"/>
        <dbReference type="ChEBI" id="CHEBI:15378"/>
        <dbReference type="ChEBI" id="CHEBI:28868"/>
        <dbReference type="ChEBI" id="CHEBI:57287"/>
        <dbReference type="ChEBI" id="CHEBI:77636"/>
        <dbReference type="EC" id="3.1.2.20"/>
    </reaction>
</comment>
<dbReference type="Pfam" id="PF03061">
    <property type="entry name" value="4HBT"/>
    <property type="match status" value="1"/>
</dbReference>
<dbReference type="InterPro" id="IPR003736">
    <property type="entry name" value="PAAI_dom"/>
</dbReference>
<accession>A0A848BXU5</accession>
<evidence type="ECO:0000256" key="4">
    <source>
        <dbReference type="ARBA" id="ARBA00038381"/>
    </source>
</evidence>
<evidence type="ECO:0000256" key="5">
    <source>
        <dbReference type="ARBA" id="ARBA00038894"/>
    </source>
</evidence>
<dbReference type="PANTHER" id="PTHR43240">
    <property type="entry name" value="1,4-DIHYDROXY-2-NAPHTHOYL-COA THIOESTERASE 1"/>
    <property type="match status" value="1"/>
</dbReference>
<dbReference type="RefSeq" id="WP_059076924.1">
    <property type="nucleotide sequence ID" value="NZ_CP011940.1"/>
</dbReference>
<reference evidence="10 11" key="1">
    <citation type="submission" date="2020-04" db="EMBL/GenBank/DDBJ databases">
        <authorList>
            <person name="Hitch T.C.A."/>
            <person name="Wylensek D."/>
            <person name="Clavel T."/>
        </authorList>
    </citation>
    <scope>NUCLEOTIDE SEQUENCE [LARGE SCALE GENOMIC DNA]</scope>
    <source>
        <strain evidence="10 11">Oil-RF-744-FAT-WT-6-1</strain>
    </source>
</reference>
<proteinExistence type="inferred from homology"/>
<comment type="catalytic activity">
    <reaction evidence="7">
        <text>a medium-chain fatty acyl-CoA + H2O = a medium-chain fatty acid + CoA + H(+)</text>
        <dbReference type="Rhea" id="RHEA:68184"/>
        <dbReference type="ChEBI" id="CHEBI:15377"/>
        <dbReference type="ChEBI" id="CHEBI:15378"/>
        <dbReference type="ChEBI" id="CHEBI:57287"/>
        <dbReference type="ChEBI" id="CHEBI:59558"/>
        <dbReference type="ChEBI" id="CHEBI:90546"/>
    </reaction>
</comment>
<evidence type="ECO:0000256" key="1">
    <source>
        <dbReference type="ARBA" id="ARBA00022801"/>
    </source>
</evidence>
<dbReference type="Proteomes" id="UP001605989">
    <property type="component" value="Unassembled WGS sequence"/>
</dbReference>